<sequence length="105" mass="12481">ASEKILEPPKIQVEPLRSKNVSSFVLLQNYFQKSDNKDINNFLVRSSYNQAKRILEWIPYKDFLDIEYIRIGGFNKIYKAAWHRGYIKHRNLLTEVVRSESVKVH</sequence>
<dbReference type="EMBL" id="CAJVPV010043858">
    <property type="protein sequence ID" value="CAG8766472.1"/>
    <property type="molecule type" value="Genomic_DNA"/>
</dbReference>
<comment type="caution">
    <text evidence="1">The sequence shown here is derived from an EMBL/GenBank/DDBJ whole genome shotgun (WGS) entry which is preliminary data.</text>
</comment>
<name>A0A9N9J697_9GLOM</name>
<gene>
    <name evidence="1" type="ORF">AMORRO_LOCUS16309</name>
</gene>
<evidence type="ECO:0000313" key="1">
    <source>
        <dbReference type="EMBL" id="CAG8766472.1"/>
    </source>
</evidence>
<accession>A0A9N9J697</accession>
<protein>
    <submittedName>
        <fullName evidence="1">7537_t:CDS:1</fullName>
    </submittedName>
</protein>
<keyword evidence="2" id="KW-1185">Reference proteome</keyword>
<dbReference type="AlphaFoldDB" id="A0A9N9J697"/>
<dbReference type="Proteomes" id="UP000789342">
    <property type="component" value="Unassembled WGS sequence"/>
</dbReference>
<feature type="non-terminal residue" evidence="1">
    <location>
        <position position="105"/>
    </location>
</feature>
<evidence type="ECO:0000313" key="2">
    <source>
        <dbReference type="Proteomes" id="UP000789342"/>
    </source>
</evidence>
<organism evidence="1 2">
    <name type="scientific">Acaulospora morrowiae</name>
    <dbReference type="NCBI Taxonomy" id="94023"/>
    <lineage>
        <taxon>Eukaryota</taxon>
        <taxon>Fungi</taxon>
        <taxon>Fungi incertae sedis</taxon>
        <taxon>Mucoromycota</taxon>
        <taxon>Glomeromycotina</taxon>
        <taxon>Glomeromycetes</taxon>
        <taxon>Diversisporales</taxon>
        <taxon>Acaulosporaceae</taxon>
        <taxon>Acaulospora</taxon>
    </lineage>
</organism>
<reference evidence="1" key="1">
    <citation type="submission" date="2021-06" db="EMBL/GenBank/DDBJ databases">
        <authorList>
            <person name="Kallberg Y."/>
            <person name="Tangrot J."/>
            <person name="Rosling A."/>
        </authorList>
    </citation>
    <scope>NUCLEOTIDE SEQUENCE</scope>
    <source>
        <strain evidence="1">CL551</strain>
    </source>
</reference>
<proteinExistence type="predicted"/>